<evidence type="ECO:0000256" key="2">
    <source>
        <dbReference type="ARBA" id="ARBA00007265"/>
    </source>
</evidence>
<dbReference type="SUPFAM" id="SSF81891">
    <property type="entry name" value="Poly A polymerase C-terminal region-like"/>
    <property type="match status" value="1"/>
</dbReference>
<evidence type="ECO:0000256" key="5">
    <source>
        <dbReference type="ARBA" id="ARBA00022694"/>
    </source>
</evidence>
<dbReference type="InterPro" id="IPR032828">
    <property type="entry name" value="PolyA_RNA-bd"/>
</dbReference>
<dbReference type="GO" id="GO:0000166">
    <property type="term" value="F:nucleotide binding"/>
    <property type="evidence" value="ECO:0007669"/>
    <property type="project" value="UniProtKB-KW"/>
</dbReference>
<dbReference type="Gene3D" id="1.10.3090.10">
    <property type="entry name" value="cca-adding enzyme, domain 2"/>
    <property type="match status" value="1"/>
</dbReference>
<dbReference type="OrthoDB" id="9805698at2"/>
<dbReference type="AlphaFoldDB" id="A0A0P6XQP8"/>
<dbReference type="STRING" id="229920.ADM99_10295"/>
<comment type="cofactor">
    <cofactor evidence="1">
        <name>Mg(2+)</name>
        <dbReference type="ChEBI" id="CHEBI:18420"/>
    </cofactor>
</comment>
<comment type="similarity">
    <text evidence="2 11">Belongs to the tRNA nucleotidyltransferase/poly(A) polymerase family.</text>
</comment>
<dbReference type="EMBL" id="LGCK01000010">
    <property type="protein sequence ID" value="KPL71811.1"/>
    <property type="molecule type" value="Genomic_DNA"/>
</dbReference>
<evidence type="ECO:0000256" key="8">
    <source>
        <dbReference type="ARBA" id="ARBA00022741"/>
    </source>
</evidence>
<dbReference type="InterPro" id="IPR002646">
    <property type="entry name" value="PolA_pol_head_dom"/>
</dbReference>
<dbReference type="Pfam" id="PF13735">
    <property type="entry name" value="tRNA_NucTran2_2"/>
    <property type="match status" value="1"/>
</dbReference>
<dbReference type="InterPro" id="IPR050124">
    <property type="entry name" value="tRNA_CCA-adding_enzyme"/>
</dbReference>
<dbReference type="Proteomes" id="UP000050430">
    <property type="component" value="Unassembled WGS sequence"/>
</dbReference>
<dbReference type="CDD" id="cd00077">
    <property type="entry name" value="HDc"/>
    <property type="match status" value="1"/>
</dbReference>
<dbReference type="Gene3D" id="3.30.460.10">
    <property type="entry name" value="Beta Polymerase, domain 2"/>
    <property type="match status" value="1"/>
</dbReference>
<evidence type="ECO:0000256" key="9">
    <source>
        <dbReference type="ARBA" id="ARBA00022842"/>
    </source>
</evidence>
<dbReference type="GO" id="GO:0046872">
    <property type="term" value="F:metal ion binding"/>
    <property type="evidence" value="ECO:0007669"/>
    <property type="project" value="UniProtKB-KW"/>
</dbReference>
<evidence type="ECO:0000256" key="4">
    <source>
        <dbReference type="ARBA" id="ARBA00022679"/>
    </source>
</evidence>
<feature type="domain" description="HD/PDEase" evidence="12">
    <location>
        <begin position="237"/>
        <end position="419"/>
    </location>
</feature>
<evidence type="ECO:0000256" key="11">
    <source>
        <dbReference type="RuleBase" id="RU003953"/>
    </source>
</evidence>
<keyword evidence="4 11" id="KW-0808">Transferase</keyword>
<gene>
    <name evidence="13" type="ORF">ADM99_10295</name>
</gene>
<accession>A0A0P6XQP8</accession>
<dbReference type="GO" id="GO:0008033">
    <property type="term" value="P:tRNA processing"/>
    <property type="evidence" value="ECO:0007669"/>
    <property type="project" value="UniProtKB-KW"/>
</dbReference>
<evidence type="ECO:0000256" key="3">
    <source>
        <dbReference type="ARBA" id="ARBA00022555"/>
    </source>
</evidence>
<dbReference type="GO" id="GO:0000049">
    <property type="term" value="F:tRNA binding"/>
    <property type="evidence" value="ECO:0007669"/>
    <property type="project" value="UniProtKB-KW"/>
</dbReference>
<evidence type="ECO:0000259" key="12">
    <source>
        <dbReference type="SMART" id="SM00471"/>
    </source>
</evidence>
<evidence type="ECO:0000313" key="13">
    <source>
        <dbReference type="EMBL" id="KPL71811.1"/>
    </source>
</evidence>
<dbReference type="InterPro" id="IPR043519">
    <property type="entry name" value="NT_sf"/>
</dbReference>
<dbReference type="InterPro" id="IPR032810">
    <property type="entry name" value="CCA-adding_enz_C"/>
</dbReference>
<evidence type="ECO:0000256" key="1">
    <source>
        <dbReference type="ARBA" id="ARBA00001946"/>
    </source>
</evidence>
<name>A0A0P6XQP8_9CHLR</name>
<keyword evidence="14" id="KW-1185">Reference proteome</keyword>
<dbReference type="Pfam" id="PF01966">
    <property type="entry name" value="HD"/>
    <property type="match status" value="1"/>
</dbReference>
<dbReference type="InterPro" id="IPR006675">
    <property type="entry name" value="HDIG_dom"/>
</dbReference>
<dbReference type="PANTHER" id="PTHR47545:SF2">
    <property type="entry name" value="CC-ADDING TRNA NUCLEOTIDYLTRANSFERASE"/>
    <property type="match status" value="1"/>
</dbReference>
<dbReference type="SMART" id="SM00471">
    <property type="entry name" value="HDc"/>
    <property type="match status" value="1"/>
</dbReference>
<organism evidence="13 14">
    <name type="scientific">Leptolinea tardivitalis</name>
    <dbReference type="NCBI Taxonomy" id="229920"/>
    <lineage>
        <taxon>Bacteria</taxon>
        <taxon>Bacillati</taxon>
        <taxon>Chloroflexota</taxon>
        <taxon>Anaerolineae</taxon>
        <taxon>Anaerolineales</taxon>
        <taxon>Anaerolineaceae</taxon>
        <taxon>Leptolinea</taxon>
    </lineage>
</organism>
<keyword evidence="5" id="KW-0819">tRNA processing</keyword>
<evidence type="ECO:0000313" key="14">
    <source>
        <dbReference type="Proteomes" id="UP000050430"/>
    </source>
</evidence>
<sequence>MIKQANTSSLDIIFRLRDVIEPSADAWLVGGSVRDQLAGKLSHDIDLIFPFDPRQIARQAADRLGGNFFTLDDSRGMYRILITENGQTDVVDFGRFQAETLEEDLKNRDFTINAVAYRLHNPTDWKDPLGGRQDLKDRLLRPCSEHAFINDPVRTIRAARMALGFNLHMVPGVIQMIREASLGLKHVSAERKRDEFFKLLDSPHPASAIRLLDSFNVLPQLIPELIELKGVQQSLPHTMNVWEHTLSAVKHLDQLLDLFIAPEGMLEDGGNLMLGLTAGKLGKFRQDIQKHYNHSLNPFRTRKSLGLLGALLHDIGKPVTAKTGEDGRIHFYGHQTVGAEITRRIGQSLALSEVEVDGLSVMTESHMKPHFPIMKDTLPSRRNVYRYYRSAKDFGVDTCFLSLADSLSRTDTLPEQEAWTAVLDKISVYLEGWFDKRETWVQPPRLISGDDIMRHFSLEPGKIIGDVLDKLEEAQASGEISTREEALELAKITIHNHKKESDE</sequence>
<dbReference type="Gene3D" id="1.10.246.80">
    <property type="match status" value="1"/>
</dbReference>
<dbReference type="Pfam" id="PF01743">
    <property type="entry name" value="PolyA_pol"/>
    <property type="match status" value="1"/>
</dbReference>
<dbReference type="InterPro" id="IPR006674">
    <property type="entry name" value="HD_domain"/>
</dbReference>
<dbReference type="NCBIfam" id="TIGR00277">
    <property type="entry name" value="HDIG"/>
    <property type="match status" value="1"/>
</dbReference>
<reference evidence="13 14" key="1">
    <citation type="submission" date="2015-07" db="EMBL/GenBank/DDBJ databases">
        <title>Genome sequence of Leptolinea tardivitalis DSM 16556.</title>
        <authorList>
            <person name="Hemp J."/>
            <person name="Ward L.M."/>
            <person name="Pace L.A."/>
            <person name="Fischer W.W."/>
        </authorList>
    </citation>
    <scope>NUCLEOTIDE SEQUENCE [LARGE SCALE GENOMIC DNA]</scope>
    <source>
        <strain evidence="13 14">YMTK-2</strain>
    </source>
</reference>
<evidence type="ECO:0000256" key="7">
    <source>
        <dbReference type="ARBA" id="ARBA00022723"/>
    </source>
</evidence>
<keyword evidence="7" id="KW-0479">Metal-binding</keyword>
<keyword evidence="6" id="KW-0548">Nucleotidyltransferase</keyword>
<keyword evidence="10 11" id="KW-0694">RNA-binding</keyword>
<comment type="caution">
    <text evidence="13">The sequence shown here is derived from an EMBL/GenBank/DDBJ whole genome shotgun (WGS) entry which is preliminary data.</text>
</comment>
<dbReference type="RefSeq" id="WP_062420459.1">
    <property type="nucleotide sequence ID" value="NZ_BBYA01000002.1"/>
</dbReference>
<evidence type="ECO:0000256" key="6">
    <source>
        <dbReference type="ARBA" id="ARBA00022695"/>
    </source>
</evidence>
<dbReference type="Pfam" id="PF12627">
    <property type="entry name" value="PolyA_pol_RNAbd"/>
    <property type="match status" value="1"/>
</dbReference>
<dbReference type="PANTHER" id="PTHR47545">
    <property type="entry name" value="MULTIFUNCTIONAL CCA PROTEIN"/>
    <property type="match status" value="1"/>
</dbReference>
<proteinExistence type="inferred from homology"/>
<dbReference type="GO" id="GO:0016779">
    <property type="term" value="F:nucleotidyltransferase activity"/>
    <property type="evidence" value="ECO:0007669"/>
    <property type="project" value="UniProtKB-KW"/>
</dbReference>
<keyword evidence="3" id="KW-0820">tRNA-binding</keyword>
<protein>
    <recommendedName>
        <fullName evidence="12">HD/PDEase domain-containing protein</fullName>
    </recommendedName>
</protein>
<dbReference type="SUPFAM" id="SSF81301">
    <property type="entry name" value="Nucleotidyltransferase"/>
    <property type="match status" value="1"/>
</dbReference>
<dbReference type="InterPro" id="IPR003607">
    <property type="entry name" value="HD/PDEase_dom"/>
</dbReference>
<evidence type="ECO:0000256" key="10">
    <source>
        <dbReference type="ARBA" id="ARBA00022884"/>
    </source>
</evidence>
<keyword evidence="8" id="KW-0547">Nucleotide-binding</keyword>
<keyword evidence="9" id="KW-0460">Magnesium</keyword>